<evidence type="ECO:0000313" key="3">
    <source>
        <dbReference type="Proteomes" id="UP001243844"/>
    </source>
</evidence>
<evidence type="ECO:0000256" key="1">
    <source>
        <dbReference type="SAM" id="Phobius"/>
    </source>
</evidence>
<evidence type="ECO:0000313" key="2">
    <source>
        <dbReference type="EMBL" id="MDQ8936716.1"/>
    </source>
</evidence>
<organism evidence="2 3">
    <name type="scientific">Acinetobacter rudis</name>
    <dbReference type="NCBI Taxonomy" id="632955"/>
    <lineage>
        <taxon>Bacteria</taxon>
        <taxon>Pseudomonadati</taxon>
        <taxon>Pseudomonadota</taxon>
        <taxon>Gammaproteobacteria</taxon>
        <taxon>Moraxellales</taxon>
        <taxon>Moraxellaceae</taxon>
        <taxon>Acinetobacter</taxon>
    </lineage>
</organism>
<reference evidence="2" key="1">
    <citation type="submission" date="2023-08" db="EMBL/GenBank/DDBJ databases">
        <title>Emergence of clinically-relevant ST2 carbapenem-resistant Acinetobacter baumannii strains in hospital sewages in Zhejiang, East of China.</title>
        <authorList>
            <person name="Kaichao C."/>
            <person name="Zhang R."/>
        </authorList>
    </citation>
    <scope>NUCLEOTIDE SEQUENCE</scope>
    <source>
        <strain evidence="2">M-RB-37</strain>
    </source>
</reference>
<gene>
    <name evidence="2" type="ORF">RFH47_13410</name>
</gene>
<dbReference type="RefSeq" id="WP_308981876.1">
    <property type="nucleotide sequence ID" value="NZ_JAVIDL010000031.1"/>
</dbReference>
<proteinExistence type="predicted"/>
<dbReference type="AlphaFoldDB" id="A0AAW8JC78"/>
<evidence type="ECO:0008006" key="4">
    <source>
        <dbReference type="Google" id="ProtNLM"/>
    </source>
</evidence>
<keyword evidence="1" id="KW-1133">Transmembrane helix</keyword>
<keyword evidence="1" id="KW-0812">Transmembrane</keyword>
<feature type="transmembrane region" description="Helical" evidence="1">
    <location>
        <begin position="47"/>
        <end position="66"/>
    </location>
</feature>
<feature type="transmembrane region" description="Helical" evidence="1">
    <location>
        <begin position="21"/>
        <end position="41"/>
    </location>
</feature>
<dbReference type="EMBL" id="JAVIDL010000031">
    <property type="protein sequence ID" value="MDQ8936716.1"/>
    <property type="molecule type" value="Genomic_DNA"/>
</dbReference>
<sequence length="78" mass="9111">MFSTHFNKQVFINSLKTNQNMMTFLSTTIGLIVTMFIHGLIQDQLKPVYFIYAIVVSLAFVLWAIIDQRFRPCHQDVD</sequence>
<comment type="caution">
    <text evidence="2">The sequence shown here is derived from an EMBL/GenBank/DDBJ whole genome shotgun (WGS) entry which is preliminary data.</text>
</comment>
<accession>A0AAW8JC78</accession>
<protein>
    <recommendedName>
        <fullName evidence="4">MFS transporter</fullName>
    </recommendedName>
</protein>
<name>A0AAW8JC78_9GAMM</name>
<dbReference type="Proteomes" id="UP001243844">
    <property type="component" value="Unassembled WGS sequence"/>
</dbReference>
<keyword evidence="1" id="KW-0472">Membrane</keyword>